<dbReference type="AlphaFoldDB" id="A0AAN8RDT2"/>
<feature type="compositionally biased region" description="Basic and acidic residues" evidence="1">
    <location>
        <begin position="1"/>
        <end position="16"/>
    </location>
</feature>
<evidence type="ECO:0000256" key="1">
    <source>
        <dbReference type="SAM" id="MobiDB-lite"/>
    </source>
</evidence>
<sequence>MTDDHTSYPLLEDRLRPPLPPGSSRRRTFAQTMKRQCESCECDDTDGGTIVPVRVRVRGRESSRRCPTERMAMRCRYWYECRCVIIMKANPKDPAISIKEYQDALNNLPFAVKRLNPDYSWTYGEQADEFLKWQYSGSYPPDSSYDFEASPDLANGRQLVPGTKEPYYLEGPDFQGPIHPKPLDDMLGYPIPFPASGSWKRKSKRSFVDDREDTEVDNKQGI</sequence>
<protein>
    <submittedName>
        <fullName evidence="2">Uncharacterized protein</fullName>
    </submittedName>
</protein>
<accession>A0AAN8RDT2</accession>
<comment type="caution">
    <text evidence="2">The sequence shown here is derived from an EMBL/GenBank/DDBJ whole genome shotgun (WGS) entry which is preliminary data.</text>
</comment>
<feature type="region of interest" description="Disordered" evidence="1">
    <location>
        <begin position="1"/>
        <end position="26"/>
    </location>
</feature>
<reference evidence="2 3" key="1">
    <citation type="submission" date="2019-10" db="EMBL/GenBank/DDBJ databases">
        <authorList>
            <person name="Palmer J.M."/>
        </authorList>
    </citation>
    <scope>NUCLEOTIDE SEQUENCE [LARGE SCALE GENOMIC DNA]</scope>
    <source>
        <strain evidence="2 3">TWF718</strain>
    </source>
</reference>
<dbReference type="Proteomes" id="UP001313282">
    <property type="component" value="Unassembled WGS sequence"/>
</dbReference>
<proteinExistence type="predicted"/>
<gene>
    <name evidence="2" type="ORF">TWF718_010213</name>
</gene>
<dbReference type="EMBL" id="JAVHNR010000008">
    <property type="protein sequence ID" value="KAK6334766.1"/>
    <property type="molecule type" value="Genomic_DNA"/>
</dbReference>
<name>A0AAN8RDT2_9PEZI</name>
<evidence type="ECO:0000313" key="3">
    <source>
        <dbReference type="Proteomes" id="UP001313282"/>
    </source>
</evidence>
<feature type="region of interest" description="Disordered" evidence="1">
    <location>
        <begin position="193"/>
        <end position="222"/>
    </location>
</feature>
<keyword evidence="3" id="KW-1185">Reference proteome</keyword>
<organism evidence="2 3">
    <name type="scientific">Orbilia javanica</name>
    <dbReference type="NCBI Taxonomy" id="47235"/>
    <lineage>
        <taxon>Eukaryota</taxon>
        <taxon>Fungi</taxon>
        <taxon>Dikarya</taxon>
        <taxon>Ascomycota</taxon>
        <taxon>Pezizomycotina</taxon>
        <taxon>Orbiliomycetes</taxon>
        <taxon>Orbiliales</taxon>
        <taxon>Orbiliaceae</taxon>
        <taxon>Orbilia</taxon>
    </lineage>
</organism>
<evidence type="ECO:0000313" key="2">
    <source>
        <dbReference type="EMBL" id="KAK6334766.1"/>
    </source>
</evidence>